<dbReference type="AlphaFoldDB" id="X8J2I8"/>
<dbReference type="Proteomes" id="UP000030108">
    <property type="component" value="Unassembled WGS sequence"/>
</dbReference>
<comment type="caution">
    <text evidence="1">The sequence shown here is derived from an EMBL/GenBank/DDBJ whole genome shotgun (WGS) entry which is preliminary data.</text>
</comment>
<reference evidence="2" key="1">
    <citation type="journal article" date="2014" name="Genome Announc.">
        <title>Draft genome sequence of the plant-pathogenic soil fungus Rhizoctonia solani anastomosis group 3 strain Rhs1AP.</title>
        <authorList>
            <person name="Cubeta M.A."/>
            <person name="Thomas E."/>
            <person name="Dean R.A."/>
            <person name="Jabaji S."/>
            <person name="Neate S.M."/>
            <person name="Tavantzis S."/>
            <person name="Toda T."/>
            <person name="Vilgalys R."/>
            <person name="Bharathan N."/>
            <person name="Fedorova-Abrams N."/>
            <person name="Pakala S.B."/>
            <person name="Pakala S.M."/>
            <person name="Zafar N."/>
            <person name="Joardar V."/>
            <person name="Losada L."/>
            <person name="Nierman W.C."/>
        </authorList>
    </citation>
    <scope>NUCLEOTIDE SEQUENCE [LARGE SCALE GENOMIC DNA]</scope>
    <source>
        <strain evidence="2">AG-3</strain>
    </source>
</reference>
<evidence type="ECO:0000313" key="1">
    <source>
        <dbReference type="EMBL" id="EUC56137.1"/>
    </source>
</evidence>
<sequence>MFRLIRTCRVSYNADICATMAIPQPSPSQVEKIKNKGE</sequence>
<proteinExistence type="predicted"/>
<accession>X8J2I8</accession>
<name>X8J2I8_9AGAM</name>
<protein>
    <submittedName>
        <fullName evidence="1">Uncharacterized protein</fullName>
    </submittedName>
</protein>
<dbReference type="EMBL" id="JATN01000322">
    <property type="protein sequence ID" value="EUC56137.1"/>
    <property type="molecule type" value="Genomic_DNA"/>
</dbReference>
<organism evidence="1 2">
    <name type="scientific">Rhizoctonia solani AG-3 Rhs1AP</name>
    <dbReference type="NCBI Taxonomy" id="1086054"/>
    <lineage>
        <taxon>Eukaryota</taxon>
        <taxon>Fungi</taxon>
        <taxon>Dikarya</taxon>
        <taxon>Basidiomycota</taxon>
        <taxon>Agaricomycotina</taxon>
        <taxon>Agaricomycetes</taxon>
        <taxon>Cantharellales</taxon>
        <taxon>Ceratobasidiaceae</taxon>
        <taxon>Rhizoctonia</taxon>
    </lineage>
</organism>
<gene>
    <name evidence="1" type="ORF">RSOL_162460</name>
</gene>
<evidence type="ECO:0000313" key="2">
    <source>
        <dbReference type="Proteomes" id="UP000030108"/>
    </source>
</evidence>